<dbReference type="PROSITE" id="PS51257">
    <property type="entry name" value="PROKAR_LIPOPROTEIN"/>
    <property type="match status" value="1"/>
</dbReference>
<evidence type="ECO:0000313" key="2">
    <source>
        <dbReference type="EMBL" id="PJZ61357.1"/>
    </source>
</evidence>
<protein>
    <submittedName>
        <fullName evidence="1">Uncharacterized protein</fullName>
    </submittedName>
</protein>
<organism evidence="1 4">
    <name type="scientific">Leptospira adleri</name>
    <dbReference type="NCBI Taxonomy" id="2023186"/>
    <lineage>
        <taxon>Bacteria</taxon>
        <taxon>Pseudomonadati</taxon>
        <taxon>Spirochaetota</taxon>
        <taxon>Spirochaetia</taxon>
        <taxon>Leptospirales</taxon>
        <taxon>Leptospiraceae</taxon>
        <taxon>Leptospira</taxon>
    </lineage>
</organism>
<dbReference type="EMBL" id="NPDV01000010">
    <property type="protein sequence ID" value="PJZ52945.1"/>
    <property type="molecule type" value="Genomic_DNA"/>
</dbReference>
<sequence length="108" mass="11743">MGRRTLLGIAALIVAGCFLADGFAESKLESYKPLVRAKAQSGSISQFSNPFTKGISFGDDDKGRVDFLRLDCFSGKFLPNRTIPKIEIISGRVSLSFRYLSLPPPTAV</sequence>
<gene>
    <name evidence="2" type="ORF">CH376_13720</name>
    <name evidence="1" type="ORF">CH380_12880</name>
</gene>
<evidence type="ECO:0000313" key="4">
    <source>
        <dbReference type="Proteomes" id="UP000232188"/>
    </source>
</evidence>
<name>A0A2M9YN20_9LEPT</name>
<dbReference type="RefSeq" id="WP_100786150.1">
    <property type="nucleotide sequence ID" value="NZ_NPDU01000034.1"/>
</dbReference>
<dbReference type="Proteomes" id="UP000232188">
    <property type="component" value="Unassembled WGS sequence"/>
</dbReference>
<dbReference type="EMBL" id="NPDU01000034">
    <property type="protein sequence ID" value="PJZ61357.1"/>
    <property type="molecule type" value="Genomic_DNA"/>
</dbReference>
<keyword evidence="3" id="KW-1185">Reference proteome</keyword>
<dbReference type="Proteomes" id="UP000232149">
    <property type="component" value="Unassembled WGS sequence"/>
</dbReference>
<comment type="caution">
    <text evidence="1">The sequence shown here is derived from an EMBL/GenBank/DDBJ whole genome shotgun (WGS) entry which is preliminary data.</text>
</comment>
<evidence type="ECO:0000313" key="3">
    <source>
        <dbReference type="Proteomes" id="UP000232149"/>
    </source>
</evidence>
<accession>A0A2M9YN20</accession>
<proteinExistence type="predicted"/>
<evidence type="ECO:0000313" key="1">
    <source>
        <dbReference type="EMBL" id="PJZ52945.1"/>
    </source>
</evidence>
<dbReference type="AlphaFoldDB" id="A0A2M9YN20"/>
<reference evidence="3 4" key="1">
    <citation type="submission" date="2017-07" db="EMBL/GenBank/DDBJ databases">
        <title>Leptospira spp. isolated from tropical soils.</title>
        <authorList>
            <person name="Thibeaux R."/>
            <person name="Iraola G."/>
            <person name="Ferres I."/>
            <person name="Bierque E."/>
            <person name="Girault D."/>
            <person name="Soupe-Gilbert M.-E."/>
            <person name="Picardeau M."/>
            <person name="Goarant C."/>
        </authorList>
    </citation>
    <scope>NUCLEOTIDE SEQUENCE [LARGE SCALE GENOMIC DNA]</scope>
    <source>
        <strain evidence="1 4">FH2-B-C1</strain>
        <strain evidence="2 3">FH2-B-D1</strain>
    </source>
</reference>